<evidence type="ECO:0000256" key="8">
    <source>
        <dbReference type="ARBA" id="ARBA00023143"/>
    </source>
</evidence>
<dbReference type="Pfam" id="PF01514">
    <property type="entry name" value="YscJ_FliF"/>
    <property type="match status" value="1"/>
</dbReference>
<dbReference type="Pfam" id="PF08345">
    <property type="entry name" value="YscJ_FliF_C"/>
    <property type="match status" value="1"/>
</dbReference>
<proteinExistence type="inferred from homology"/>
<dbReference type="NCBIfam" id="TIGR00206">
    <property type="entry name" value="fliF"/>
    <property type="match status" value="1"/>
</dbReference>
<accession>A0A0A8K8P8</accession>
<keyword evidence="8 9" id="KW-0975">Bacterial flagellum</keyword>
<dbReference type="GO" id="GO:0071973">
    <property type="term" value="P:bacterial-type flagellum-dependent cell motility"/>
    <property type="evidence" value="ECO:0007669"/>
    <property type="project" value="InterPro"/>
</dbReference>
<dbReference type="GO" id="GO:0003774">
    <property type="term" value="F:cytoskeletal motor activity"/>
    <property type="evidence" value="ECO:0007669"/>
    <property type="project" value="InterPro"/>
</dbReference>
<evidence type="ECO:0000256" key="6">
    <source>
        <dbReference type="ARBA" id="ARBA00022989"/>
    </source>
</evidence>
<dbReference type="InterPro" id="IPR045851">
    <property type="entry name" value="AMP-bd_C_sf"/>
</dbReference>
<dbReference type="PRINTS" id="PR01009">
    <property type="entry name" value="FLGMRINGFLIF"/>
</dbReference>
<evidence type="ECO:0000256" key="1">
    <source>
        <dbReference type="ARBA" id="ARBA00004117"/>
    </source>
</evidence>
<dbReference type="InterPro" id="IPR043427">
    <property type="entry name" value="YscJ/FliF"/>
</dbReference>
<dbReference type="InterPro" id="IPR013556">
    <property type="entry name" value="Flag_M-ring_C"/>
</dbReference>
<comment type="function">
    <text evidence="9">The M ring may be actively involved in energy transduction.</text>
</comment>
<evidence type="ECO:0000313" key="14">
    <source>
        <dbReference type="EMBL" id="BAQ18887.1"/>
    </source>
</evidence>
<keyword evidence="4" id="KW-1003">Cell membrane</keyword>
<evidence type="ECO:0000256" key="3">
    <source>
        <dbReference type="ARBA" id="ARBA00007971"/>
    </source>
</evidence>
<evidence type="ECO:0000256" key="9">
    <source>
        <dbReference type="PIRNR" id="PIRNR004862"/>
    </source>
</evidence>
<dbReference type="PANTHER" id="PTHR30046:SF0">
    <property type="entry name" value="FLAGELLAR M-RING PROTEIN"/>
    <property type="match status" value="1"/>
</dbReference>
<feature type="compositionally biased region" description="Pro residues" evidence="10">
    <location>
        <begin position="324"/>
        <end position="335"/>
    </location>
</feature>
<comment type="subcellular location">
    <subcellularLocation>
        <location evidence="1 9">Bacterial flagellum basal body</location>
    </subcellularLocation>
    <subcellularLocation>
        <location evidence="2">Cell membrane</location>
        <topology evidence="2">Multi-pass membrane protein</topology>
    </subcellularLocation>
</comment>
<dbReference type="AlphaFoldDB" id="A0A0A8K8P8"/>
<gene>
    <name evidence="14" type="primary">fliF</name>
</gene>
<dbReference type="InterPro" id="IPR000067">
    <property type="entry name" value="FlgMring_FliF"/>
</dbReference>
<evidence type="ECO:0000256" key="5">
    <source>
        <dbReference type="ARBA" id="ARBA00022692"/>
    </source>
</evidence>
<evidence type="ECO:0000259" key="12">
    <source>
        <dbReference type="Pfam" id="PF01514"/>
    </source>
</evidence>
<feature type="region of interest" description="Disordered" evidence="10">
    <location>
        <begin position="284"/>
        <end position="335"/>
    </location>
</feature>
<dbReference type="Gene3D" id="3.30.300.30">
    <property type="match status" value="1"/>
</dbReference>
<dbReference type="GO" id="GO:0009431">
    <property type="term" value="C:bacterial-type flagellum basal body, MS ring"/>
    <property type="evidence" value="ECO:0007669"/>
    <property type="project" value="InterPro"/>
</dbReference>
<feature type="domain" description="Flagellar M-ring C-terminal" evidence="13">
    <location>
        <begin position="259"/>
        <end position="433"/>
    </location>
</feature>
<dbReference type="PIRSF" id="PIRSF004862">
    <property type="entry name" value="FliF"/>
    <property type="match status" value="1"/>
</dbReference>
<dbReference type="GO" id="GO:0005886">
    <property type="term" value="C:plasma membrane"/>
    <property type="evidence" value="ECO:0007669"/>
    <property type="project" value="UniProtKB-SubCell"/>
</dbReference>
<feature type="transmembrane region" description="Helical" evidence="11">
    <location>
        <begin position="31"/>
        <end position="51"/>
    </location>
</feature>
<evidence type="ECO:0000256" key="10">
    <source>
        <dbReference type="SAM" id="MobiDB-lite"/>
    </source>
</evidence>
<comment type="similarity">
    <text evidence="3 9">Belongs to the FliF family.</text>
</comment>
<feature type="compositionally biased region" description="Polar residues" evidence="10">
    <location>
        <begin position="294"/>
        <end position="311"/>
    </location>
</feature>
<evidence type="ECO:0000256" key="2">
    <source>
        <dbReference type="ARBA" id="ARBA00004651"/>
    </source>
</evidence>
<keyword evidence="5 11" id="KW-0812">Transmembrane</keyword>
<keyword evidence="7 11" id="KW-0472">Membrane</keyword>
<feature type="domain" description="Flagellar M-ring N-terminal" evidence="12">
    <location>
        <begin position="52"/>
        <end position="226"/>
    </location>
</feature>
<name>A0A0A8K8P8_9SPHN</name>
<evidence type="ECO:0000256" key="4">
    <source>
        <dbReference type="ARBA" id="ARBA00022475"/>
    </source>
</evidence>
<organism evidence="14">
    <name type="scientific">Sphingomonas sp. A1</name>
    <dbReference type="NCBI Taxonomy" id="90322"/>
    <lineage>
        <taxon>Bacteria</taxon>
        <taxon>Pseudomonadati</taxon>
        <taxon>Pseudomonadota</taxon>
        <taxon>Alphaproteobacteria</taxon>
        <taxon>Sphingomonadales</taxon>
        <taxon>Sphingomonadaceae</taxon>
        <taxon>Sphingomonas</taxon>
    </lineage>
</organism>
<dbReference type="PANTHER" id="PTHR30046">
    <property type="entry name" value="FLAGELLAR M-RING PROTEIN"/>
    <property type="match status" value="1"/>
</dbReference>
<protein>
    <recommendedName>
        <fullName evidence="9">Flagellar M-ring protein</fullName>
    </recommendedName>
</protein>
<sequence>MAADDALTAPPPSPWQAITDNLNKLTQRQKLAGGVALAVAIALLVGVWLWGKQPDYAVLFSNLAEKDGGQIVAALQQQNVPYKVEAGGATILVPNDRANELRLLMASQGLPKGGMVGFELMDTQKFGMSQFNEQVNYQRALEGELARTIQSIAAVGGARVHLAMPKQTAFLRDEQKPSASVVVTLRAGRRLEPQQVAGILHLVSSSVPDLSADQVSIIDQNGNLLTQKRDPRSPGLDPTQLEYVDEVEASYIKRIQTILEPVLGNGNFRAQVTADVDFDATEQTSEIYKPNPNPNTAIRSQQTADNQTNQPPAMGVPGALSNQPPTPATAPLTTPPLPGQGQSAPVVLTQSRNATTNYELDKTVQHVKRSLGAVRRLSVAVVLNYKTGKDGKGNLQATPLTDAEMKKISDLVREAVGYSQTRGDTINLANAAFAEAAKVEAPALPIWKDPEYVEYGREGLRYLVMLFAVLMVYFGVVRPLVRTVLPKPPEPTEEEPLIDVMVDDEEDSTNLDDVPPEVLEAELAKMSFERKVERAREIVQKDPKIVAQMIKEWMGGGTSGEGR</sequence>
<dbReference type="EMBL" id="LC043076">
    <property type="protein sequence ID" value="BAQ18887.1"/>
    <property type="molecule type" value="Genomic_DNA"/>
</dbReference>
<reference evidence="14" key="1">
    <citation type="submission" date="2015-04" db="EMBL/GenBank/DDBJ databases">
        <title>Formation of a single polar flagellum by lateral and polar bacterial flagellar gene sets.</title>
        <authorList>
            <person name="Maruyama Y."/>
            <person name="Kobayashi M."/>
            <person name="Murata K."/>
            <person name="Hashimoto W."/>
        </authorList>
    </citation>
    <scope>NUCLEOTIDE SEQUENCE</scope>
    <source>
        <strain evidence="14">A1</strain>
    </source>
</reference>
<evidence type="ECO:0000256" key="11">
    <source>
        <dbReference type="SAM" id="Phobius"/>
    </source>
</evidence>
<keyword evidence="6 11" id="KW-1133">Transmembrane helix</keyword>
<dbReference type="InterPro" id="IPR006182">
    <property type="entry name" value="FliF_N_dom"/>
</dbReference>
<evidence type="ECO:0000259" key="13">
    <source>
        <dbReference type="Pfam" id="PF08345"/>
    </source>
</evidence>
<evidence type="ECO:0000256" key="7">
    <source>
        <dbReference type="ARBA" id="ARBA00023136"/>
    </source>
</evidence>